<dbReference type="STRING" id="1764295.A0A5B8MS53"/>
<dbReference type="PROSITE" id="PS50082">
    <property type="entry name" value="WD_REPEATS_2"/>
    <property type="match status" value="4"/>
</dbReference>
<keyword evidence="1 3" id="KW-0853">WD repeat</keyword>
<dbReference type="EMBL" id="CP031042">
    <property type="protein sequence ID" value="QDZ23107.1"/>
    <property type="molecule type" value="Genomic_DNA"/>
</dbReference>
<feature type="region of interest" description="Disordered" evidence="4">
    <location>
        <begin position="1"/>
        <end position="25"/>
    </location>
</feature>
<accession>A0A5B8MS53</accession>
<dbReference type="AlphaFoldDB" id="A0A5B8MS53"/>
<proteinExistence type="predicted"/>
<evidence type="ECO:0000313" key="6">
    <source>
        <dbReference type="Proteomes" id="UP000316726"/>
    </source>
</evidence>
<dbReference type="InterPro" id="IPR020472">
    <property type="entry name" value="WD40_PAC1"/>
</dbReference>
<dbReference type="PRINTS" id="PR00320">
    <property type="entry name" value="GPROTEINBRPT"/>
</dbReference>
<organism evidence="5 6">
    <name type="scientific">Chloropicon primus</name>
    <dbReference type="NCBI Taxonomy" id="1764295"/>
    <lineage>
        <taxon>Eukaryota</taxon>
        <taxon>Viridiplantae</taxon>
        <taxon>Chlorophyta</taxon>
        <taxon>Chloropicophyceae</taxon>
        <taxon>Chloropicales</taxon>
        <taxon>Chloropicaceae</taxon>
        <taxon>Chloropicon</taxon>
    </lineage>
</organism>
<dbReference type="PROSITE" id="PS50294">
    <property type="entry name" value="WD_REPEATS_REGION"/>
    <property type="match status" value="3"/>
</dbReference>
<dbReference type="PROSITE" id="PS00678">
    <property type="entry name" value="WD_REPEATS_1"/>
    <property type="match status" value="1"/>
</dbReference>
<gene>
    <name evidence="5" type="ORF">A3770_09p56250</name>
</gene>
<dbReference type="Proteomes" id="UP000316726">
    <property type="component" value="Chromosome 9"/>
</dbReference>
<dbReference type="SUPFAM" id="SSF50978">
    <property type="entry name" value="WD40 repeat-like"/>
    <property type="match status" value="1"/>
</dbReference>
<dbReference type="Gene3D" id="2.130.10.10">
    <property type="entry name" value="YVTN repeat-like/Quinoprotein amine dehydrogenase"/>
    <property type="match status" value="1"/>
</dbReference>
<dbReference type="InterPro" id="IPR015943">
    <property type="entry name" value="WD40/YVTN_repeat-like_dom_sf"/>
</dbReference>
<keyword evidence="6" id="KW-1185">Reference proteome</keyword>
<feature type="repeat" description="WD" evidence="3">
    <location>
        <begin position="239"/>
        <end position="280"/>
    </location>
</feature>
<dbReference type="FunFam" id="2.130.10.10:FF:000190">
    <property type="entry name" value="Nuclear pore complex subunit"/>
    <property type="match status" value="1"/>
</dbReference>
<dbReference type="Pfam" id="PF00400">
    <property type="entry name" value="WD40"/>
    <property type="match status" value="4"/>
</dbReference>
<keyword evidence="2" id="KW-0677">Repeat</keyword>
<dbReference type="PANTHER" id="PTHR10971">
    <property type="entry name" value="MRNA EXPORT FACTOR AND BUB3"/>
    <property type="match status" value="1"/>
</dbReference>
<evidence type="ECO:0000313" key="5">
    <source>
        <dbReference type="EMBL" id="QDZ23107.1"/>
    </source>
</evidence>
<dbReference type="SMART" id="SM00320">
    <property type="entry name" value="WD40"/>
    <property type="match status" value="4"/>
</dbReference>
<evidence type="ECO:0000256" key="4">
    <source>
        <dbReference type="SAM" id="MobiDB-lite"/>
    </source>
</evidence>
<protein>
    <submittedName>
        <fullName evidence="5">mRNA export protein</fullName>
    </submittedName>
</protein>
<feature type="repeat" description="WD" evidence="3">
    <location>
        <begin position="104"/>
        <end position="145"/>
    </location>
</feature>
<dbReference type="InterPro" id="IPR036322">
    <property type="entry name" value="WD40_repeat_dom_sf"/>
</dbReference>
<dbReference type="InterPro" id="IPR001680">
    <property type="entry name" value="WD40_rpt"/>
</dbReference>
<dbReference type="InterPro" id="IPR019775">
    <property type="entry name" value="WD40_repeat_CS"/>
</dbReference>
<evidence type="ECO:0000256" key="1">
    <source>
        <dbReference type="ARBA" id="ARBA00022574"/>
    </source>
</evidence>
<evidence type="ECO:0000256" key="2">
    <source>
        <dbReference type="ARBA" id="ARBA00022737"/>
    </source>
</evidence>
<sequence>MAFRASPQNHNPNNDFEVSQPPTDGVSSLAWSPRANLLVATSWDNQVRCWDVQQNGQAIPKASQTHQAPVLCSAWHSDGSKIFSAGCDNQAKMWDLQSNQQQQVAAHDAPIRRMAYISELNMLVTGGWDRTLRYWDLRSPNAVHVHQLPERCYALSLNFPLLVVGTAERHIEIFNLQTAPQQVYKKVVSPLKYQTRTIAAFPNRMGYLIGSIEGRVAVHHVEDPSDPKANFTFKCHRGDGNHIYSVNDIAFHPRYGTFATVGGDGAYNFWDKDTKQRLKAMQACSQPIPCCSFNGDGSILAYAVSYDWSRGSSEYNPSQSQNYIMLHAVQDSEVKSKPRKK</sequence>
<dbReference type="OrthoDB" id="256303at2759"/>
<reference evidence="5 6" key="1">
    <citation type="submission" date="2018-07" db="EMBL/GenBank/DDBJ databases">
        <title>The complete nuclear genome of the prasinophyte Chloropicon primus (CCMP1205).</title>
        <authorList>
            <person name="Pombert J.-F."/>
            <person name="Otis C."/>
            <person name="Turmel M."/>
            <person name="Lemieux C."/>
        </authorList>
    </citation>
    <scope>NUCLEOTIDE SEQUENCE [LARGE SCALE GENOMIC DNA]</scope>
    <source>
        <strain evidence="5 6">CCMP1205</strain>
    </source>
</reference>
<name>A0A5B8MS53_9CHLO</name>
<feature type="repeat" description="WD" evidence="3">
    <location>
        <begin position="19"/>
        <end position="53"/>
    </location>
</feature>
<feature type="repeat" description="WD" evidence="3">
    <location>
        <begin position="63"/>
        <end position="104"/>
    </location>
</feature>
<evidence type="ECO:0000256" key="3">
    <source>
        <dbReference type="PROSITE-ProRule" id="PRU00221"/>
    </source>
</evidence>